<keyword evidence="2" id="KW-0560">Oxidoreductase</keyword>
<dbReference type="NCBIfam" id="TIGR00532">
    <property type="entry name" value="HMG_CoA_R_NAD"/>
    <property type="match status" value="1"/>
</dbReference>
<dbReference type="eggNOG" id="arCOG04260">
    <property type="taxonomic scope" value="Archaea"/>
</dbReference>
<dbReference type="STRING" id="273075.gene:9571625"/>
<dbReference type="InterPro" id="IPR002202">
    <property type="entry name" value="HMG_CoA_Rdtase"/>
</dbReference>
<comment type="similarity">
    <text evidence="1">Belongs to the HMG-CoA reductase family.</text>
</comment>
<dbReference type="SUPFAM" id="SSF55035">
    <property type="entry name" value="NAD-binding domain of HMG-CoA reductase"/>
    <property type="match status" value="1"/>
</dbReference>
<dbReference type="HOGENOM" id="CLU_033422_0_0_2"/>
<evidence type="ECO:0000313" key="3">
    <source>
        <dbReference type="EMBL" id="CAC11548.1"/>
    </source>
</evidence>
<evidence type="ECO:0000256" key="1">
    <source>
        <dbReference type="ARBA" id="ARBA00007661"/>
    </source>
</evidence>
<dbReference type="Gene3D" id="1.10.8.660">
    <property type="match status" value="1"/>
</dbReference>
<dbReference type="InterPro" id="IPR009023">
    <property type="entry name" value="HMG_CoA_Rdtase_NAD(P)-bd_sf"/>
</dbReference>
<dbReference type="InterPro" id="IPR023074">
    <property type="entry name" value="HMG_CoA_Rdtase_cat_sf"/>
</dbReference>
<dbReference type="Proteomes" id="UP000001024">
    <property type="component" value="Chromosome"/>
</dbReference>
<dbReference type="PROSITE" id="PS00066">
    <property type="entry name" value="HMG_COA_REDUCTASE_1"/>
    <property type="match status" value="1"/>
</dbReference>
<dbReference type="EMBL" id="AL445064">
    <property type="protein sequence ID" value="CAC11548.1"/>
    <property type="molecule type" value="Genomic_DNA"/>
</dbReference>
<dbReference type="KEGG" id="tac:Ta0406"/>
<organism evidence="3 4">
    <name type="scientific">Thermoplasma acidophilum (strain ATCC 25905 / DSM 1728 / JCM 9062 / NBRC 15155 / AMRC-C165)</name>
    <dbReference type="NCBI Taxonomy" id="273075"/>
    <lineage>
        <taxon>Archaea</taxon>
        <taxon>Methanobacteriati</taxon>
        <taxon>Thermoplasmatota</taxon>
        <taxon>Thermoplasmata</taxon>
        <taxon>Thermoplasmatales</taxon>
        <taxon>Thermoplasmataceae</taxon>
        <taxon>Thermoplasma</taxon>
    </lineage>
</organism>
<dbReference type="InterPro" id="IPR009029">
    <property type="entry name" value="HMG_CoA_Rdtase_sub-bd_dom_sf"/>
</dbReference>
<proteinExistence type="inferred from homology"/>
<dbReference type="PROSITE" id="PS01192">
    <property type="entry name" value="HMG_COA_REDUCTASE_3"/>
    <property type="match status" value="1"/>
</dbReference>
<reference evidence="3 4" key="1">
    <citation type="journal article" date="2000" name="Nature">
        <title>The genome sequence of the thermoacidophilic scavenger Thermoplasma acidophilum.</title>
        <authorList>
            <person name="Ruepp A."/>
            <person name="Graml W."/>
            <person name="Santos-Martinez M.L."/>
            <person name="Koretke K.K."/>
            <person name="Volker C."/>
            <person name="Mewes H.W."/>
            <person name="Frishman D."/>
            <person name="Stocker S."/>
            <person name="Lupas A.N."/>
            <person name="Baumeister W."/>
        </authorList>
    </citation>
    <scope>NUCLEOTIDE SEQUENCE [LARGE SCALE GENOMIC DNA]</scope>
    <source>
        <strain evidence="4">ATCC 25905 / DSM 1728 / JCM 9062 / NBRC 15155 / AMRC-C165</strain>
    </source>
</reference>
<dbReference type="PANTHER" id="PTHR10572:SF24">
    <property type="entry name" value="3-HYDROXY-3-METHYLGLUTARYL-COENZYME A REDUCTASE"/>
    <property type="match status" value="1"/>
</dbReference>
<dbReference type="InterPro" id="IPR004553">
    <property type="entry name" value="HMG_CoA_Rdtase_bac-typ"/>
</dbReference>
<dbReference type="PRINTS" id="PR00071">
    <property type="entry name" value="HMGCOARDTASE"/>
</dbReference>
<dbReference type="PaxDb" id="273075-Ta0406m"/>
<dbReference type="EnsemblBacteria" id="CAC11548">
    <property type="protein sequence ID" value="CAC11548"/>
    <property type="gene ID" value="CAC11548"/>
</dbReference>
<protein>
    <submittedName>
        <fullName evidence="3">3-hydroxy-3-methylglutaryl-coenzyme A reductase related protein</fullName>
    </submittedName>
</protein>
<dbReference type="Pfam" id="PF00368">
    <property type="entry name" value="HMG-CoA_red"/>
    <property type="match status" value="1"/>
</dbReference>
<gene>
    <name evidence="3" type="ordered locus">Ta0406</name>
</gene>
<dbReference type="SUPFAM" id="SSF56542">
    <property type="entry name" value="Substrate-binding domain of HMG-CoA reductase"/>
    <property type="match status" value="1"/>
</dbReference>
<name>Q9HL34_THEAC</name>
<dbReference type="PROSITE" id="PS50065">
    <property type="entry name" value="HMG_COA_REDUCTASE_4"/>
    <property type="match status" value="1"/>
</dbReference>
<dbReference type="Gene3D" id="3.90.770.10">
    <property type="entry name" value="3-hydroxy-3-methylglutaryl-coenzyme A Reductase, Chain A, domain 2"/>
    <property type="match status" value="2"/>
</dbReference>
<evidence type="ECO:0000313" key="4">
    <source>
        <dbReference type="Proteomes" id="UP000001024"/>
    </source>
</evidence>
<accession>Q9HL34</accession>
<dbReference type="OrthoDB" id="10981at2157"/>
<dbReference type="InterPro" id="IPR023076">
    <property type="entry name" value="HMG_CoA_Rdtase_CS"/>
</dbReference>
<dbReference type="FunCoup" id="Q9HL34">
    <property type="interactions" value="85"/>
</dbReference>
<dbReference type="CDD" id="cd00644">
    <property type="entry name" value="HMG-CoA_reductase_classII"/>
    <property type="match status" value="1"/>
</dbReference>
<dbReference type="InParanoid" id="Q9HL34"/>
<dbReference type="PANTHER" id="PTHR10572">
    <property type="entry name" value="3-HYDROXY-3-METHYLGLUTARYL-COENZYME A REDUCTASE"/>
    <property type="match status" value="1"/>
</dbReference>
<dbReference type="GO" id="GO:0015936">
    <property type="term" value="P:coenzyme A metabolic process"/>
    <property type="evidence" value="ECO:0007669"/>
    <property type="project" value="InterPro"/>
</dbReference>
<dbReference type="AlphaFoldDB" id="Q9HL34"/>
<evidence type="ECO:0000256" key="2">
    <source>
        <dbReference type="ARBA" id="ARBA00023002"/>
    </source>
</evidence>
<keyword evidence="4" id="KW-1185">Reference proteome</keyword>
<sequence>MCSSGSPTFFYNVSISTSMKTSDVSGFYKLSVDDRIQFVKEFSDLTDDEVSILKKNGSLPIEKADKIIENVITTIEMPMGIAVNFRINDRDYLIPMAIEEPSVVAAASNAAKVARKRGGFRAFATEPIMIGEIQVLDVPAPYSAKIALLESKQKILDMANTRSKTLSSMNAGARDLEVEIFEYPYRMMIVHLIVDVRDAMGANVINSMCEYVAPEIARITGGRVNLRILSNLTKNRIAYASAVFPKEIIGEEAVDSIIEAYHMAAIDIYRAATNNKGIMNGVDAVLIATMNDWRSAEANAHSYAAMYGYGPLARYEKDANGDLVGSIEIPMAVGTIGGTTRSIEKARIAMKILGVKDAKEFSGVLAAVGLAQNFAALRALATEGIQRGHMELHSRNIAMSVGAVGDEIDKVVSRMIEEKNISMANAQKILQEIRNKN</sequence>
<dbReference type="GO" id="GO:0004420">
    <property type="term" value="F:hydroxymethylglutaryl-CoA reductase (NADPH) activity"/>
    <property type="evidence" value="ECO:0007669"/>
    <property type="project" value="InterPro"/>
</dbReference>